<accession>A0A3M8RSM7</accession>
<dbReference type="EMBL" id="RIZI01000105">
    <property type="protein sequence ID" value="RNF70144.1"/>
    <property type="molecule type" value="Genomic_DNA"/>
</dbReference>
<dbReference type="PANTHER" id="PTHR42852:SF17">
    <property type="entry name" value="THIOREDOXIN-LIKE PROTEIN HI_1115"/>
    <property type="match status" value="1"/>
</dbReference>
<feature type="domain" description="Thioredoxin" evidence="2">
    <location>
        <begin position="35"/>
        <end position="175"/>
    </location>
</feature>
<dbReference type="InterPro" id="IPR050553">
    <property type="entry name" value="Thioredoxin_ResA/DsbE_sf"/>
</dbReference>
<dbReference type="SUPFAM" id="SSF52833">
    <property type="entry name" value="Thioredoxin-like"/>
    <property type="match status" value="1"/>
</dbReference>
<dbReference type="Gene3D" id="3.40.30.10">
    <property type="entry name" value="Glutaredoxin"/>
    <property type="match status" value="1"/>
</dbReference>
<proteinExistence type="predicted"/>
<dbReference type="CDD" id="cd02966">
    <property type="entry name" value="TlpA_like_family"/>
    <property type="match status" value="1"/>
</dbReference>
<dbReference type="InterPro" id="IPR036249">
    <property type="entry name" value="Thioredoxin-like_sf"/>
</dbReference>
<dbReference type="Pfam" id="PF08534">
    <property type="entry name" value="Redoxin"/>
    <property type="match status" value="1"/>
</dbReference>
<evidence type="ECO:0000313" key="3">
    <source>
        <dbReference type="EMBL" id="RNF70144.1"/>
    </source>
</evidence>
<dbReference type="RefSeq" id="WP_123101730.1">
    <property type="nucleotide sequence ID" value="NZ_CP127527.1"/>
</dbReference>
<dbReference type="PANTHER" id="PTHR42852">
    <property type="entry name" value="THIOL:DISULFIDE INTERCHANGE PROTEIN DSBE"/>
    <property type="match status" value="1"/>
</dbReference>
<organism evidence="3">
    <name type="scientific">Acidithiobacillus sulfuriphilus</name>
    <dbReference type="NCBI Taxonomy" id="1867749"/>
    <lineage>
        <taxon>Bacteria</taxon>
        <taxon>Pseudomonadati</taxon>
        <taxon>Pseudomonadota</taxon>
        <taxon>Acidithiobacillia</taxon>
        <taxon>Acidithiobacillales</taxon>
        <taxon>Acidithiobacillaceae</taxon>
        <taxon>Acidithiobacillus</taxon>
    </lineage>
</organism>
<protein>
    <submittedName>
        <fullName evidence="3">TlpA family protein disulfide reductase</fullName>
    </submittedName>
</protein>
<evidence type="ECO:0000259" key="2">
    <source>
        <dbReference type="PROSITE" id="PS51352"/>
    </source>
</evidence>
<keyword evidence="1" id="KW-0812">Transmembrane</keyword>
<dbReference type="AlphaFoldDB" id="A0A3M8RSM7"/>
<gene>
    <name evidence="3" type="ORF">EC580_02020</name>
</gene>
<dbReference type="InterPro" id="IPR013766">
    <property type="entry name" value="Thioredoxin_domain"/>
</dbReference>
<dbReference type="GO" id="GO:0016491">
    <property type="term" value="F:oxidoreductase activity"/>
    <property type="evidence" value="ECO:0007669"/>
    <property type="project" value="InterPro"/>
</dbReference>
<keyword evidence="1" id="KW-1133">Transmembrane helix</keyword>
<dbReference type="PROSITE" id="PS51352">
    <property type="entry name" value="THIOREDOXIN_2"/>
    <property type="match status" value="1"/>
</dbReference>
<keyword evidence="1" id="KW-0472">Membrane</keyword>
<comment type="caution">
    <text evidence="3">The sequence shown here is derived from an EMBL/GenBank/DDBJ whole genome shotgun (WGS) entry which is preliminary data.</text>
</comment>
<name>A0A3M8RSM7_9PROT</name>
<dbReference type="OrthoDB" id="9788279at2"/>
<evidence type="ECO:0000256" key="1">
    <source>
        <dbReference type="SAM" id="Phobius"/>
    </source>
</evidence>
<reference evidence="3" key="1">
    <citation type="submission" date="2018-10" db="EMBL/GenBank/DDBJ databases">
        <title>Acidithiobacillus sulfuriphilus sp. nov.: an extremely acidophilic sulfur-oxidizing chemolithotroph isolated from a neutral pH environment.</title>
        <authorList>
            <person name="Falagan C."/>
            <person name="Moya-Beltran A."/>
            <person name="Quatrini R."/>
            <person name="Johnson D.B."/>
        </authorList>
    </citation>
    <scope>NUCLEOTIDE SEQUENCE [LARGE SCALE GENOMIC DNA]</scope>
    <source>
        <strain evidence="3">CJ-2</strain>
    </source>
</reference>
<sequence length="190" mass="20148">MTGAGRRVREALVAVLVAAILGGALWLWLQPGGQRLLRIAMPAVTLPSLQGQPVSLEGFRGRVLLVNFWSTSCPGCIAEIPDLVALQQHFAGAPFTVIGISMAGDEETQVAALAARLGVDYPLLMDPQGKAAQAFGSVNLTPTSFLVDAHGHIVERQVGAFPLKQWEQRIGTLLPVPQRPVEKDSPGDAA</sequence>
<dbReference type="InterPro" id="IPR013740">
    <property type="entry name" value="Redoxin"/>
</dbReference>
<feature type="transmembrane region" description="Helical" evidence="1">
    <location>
        <begin position="12"/>
        <end position="29"/>
    </location>
</feature>